<accession>A0A1J4T8F7</accession>
<gene>
    <name evidence="3" type="ORF">AUJ27_04010</name>
</gene>
<feature type="domain" description="Fido" evidence="2">
    <location>
        <begin position="114"/>
        <end position="247"/>
    </location>
</feature>
<dbReference type="STRING" id="1805146.AUJ27_04010"/>
<organism evidence="3 4">
    <name type="scientific">Candidatus Falkowbacteria bacterium CG1_02_37_44</name>
    <dbReference type="NCBI Taxonomy" id="1805146"/>
    <lineage>
        <taxon>Bacteria</taxon>
        <taxon>Candidatus Falkowiibacteriota</taxon>
    </lineage>
</organism>
<dbReference type="AlphaFoldDB" id="A0A1J4T8F7"/>
<dbReference type="EMBL" id="MNUU01000076">
    <property type="protein sequence ID" value="OIO06519.1"/>
    <property type="molecule type" value="Genomic_DNA"/>
</dbReference>
<reference evidence="3 4" key="1">
    <citation type="journal article" date="2016" name="Environ. Microbiol.">
        <title>Genomic resolution of a cold subsurface aquifer community provides metabolic insights for novel microbes adapted to high CO concentrations.</title>
        <authorList>
            <person name="Probst A.J."/>
            <person name="Castelle C.J."/>
            <person name="Singh A."/>
            <person name="Brown C.T."/>
            <person name="Anantharaman K."/>
            <person name="Sharon I."/>
            <person name="Hug L.A."/>
            <person name="Burstein D."/>
            <person name="Emerson J.B."/>
            <person name="Thomas B.C."/>
            <person name="Banfield J.F."/>
        </authorList>
    </citation>
    <scope>NUCLEOTIDE SEQUENCE [LARGE SCALE GENOMIC DNA]</scope>
    <source>
        <strain evidence="3">CG1_02_37_44</strain>
    </source>
</reference>
<dbReference type="Proteomes" id="UP000183192">
    <property type="component" value="Unassembled WGS sequence"/>
</dbReference>
<evidence type="ECO:0000256" key="1">
    <source>
        <dbReference type="PIRSR" id="PIRSR640198-2"/>
    </source>
</evidence>
<evidence type="ECO:0000313" key="4">
    <source>
        <dbReference type="Proteomes" id="UP000183192"/>
    </source>
</evidence>
<feature type="domain" description="Fido" evidence="2">
    <location>
        <begin position="1"/>
        <end position="109"/>
    </location>
</feature>
<keyword evidence="1" id="KW-0067">ATP-binding</keyword>
<dbReference type="Gene3D" id="1.10.3290.10">
    <property type="entry name" value="Fido-like domain"/>
    <property type="match status" value="2"/>
</dbReference>
<dbReference type="InterPro" id="IPR003812">
    <property type="entry name" value="Fido"/>
</dbReference>
<dbReference type="PROSITE" id="PS51459">
    <property type="entry name" value="FIDO"/>
    <property type="match status" value="2"/>
</dbReference>
<protein>
    <recommendedName>
        <fullName evidence="2">Fido domain-containing protein</fullName>
    </recommendedName>
</protein>
<name>A0A1J4T8F7_9BACT</name>
<dbReference type="InterPro" id="IPR036597">
    <property type="entry name" value="Fido-like_dom_sf"/>
</dbReference>
<proteinExistence type="predicted"/>
<dbReference type="SUPFAM" id="SSF140931">
    <property type="entry name" value="Fic-like"/>
    <property type="match status" value="2"/>
</dbReference>
<evidence type="ECO:0000313" key="3">
    <source>
        <dbReference type="EMBL" id="OIO06519.1"/>
    </source>
</evidence>
<dbReference type="PANTHER" id="PTHR13504:SF38">
    <property type="entry name" value="FIDO DOMAIN-CONTAINING PROTEIN"/>
    <property type="match status" value="1"/>
</dbReference>
<keyword evidence="1" id="KW-0547">Nucleotide-binding</keyword>
<feature type="binding site" evidence="1">
    <location>
        <begin position="52"/>
        <end position="59"/>
    </location>
    <ligand>
        <name>ATP</name>
        <dbReference type="ChEBI" id="CHEBI:30616"/>
    </ligand>
</feature>
<dbReference type="PANTHER" id="PTHR13504">
    <property type="entry name" value="FIDO DOMAIN-CONTAINING PROTEIN DDB_G0283145"/>
    <property type="match status" value="1"/>
</dbReference>
<dbReference type="InterPro" id="IPR040198">
    <property type="entry name" value="Fido_containing"/>
</dbReference>
<dbReference type="GO" id="GO:0005524">
    <property type="term" value="F:ATP binding"/>
    <property type="evidence" value="ECO:0007669"/>
    <property type="project" value="UniProtKB-KW"/>
</dbReference>
<dbReference type="Pfam" id="PF02661">
    <property type="entry name" value="Fic"/>
    <property type="match status" value="2"/>
</dbReference>
<evidence type="ECO:0000259" key="2">
    <source>
        <dbReference type="PROSITE" id="PS51459"/>
    </source>
</evidence>
<comment type="caution">
    <text evidence="3">The sequence shown here is derived from an EMBL/GenBank/DDBJ whole genome shotgun (WGS) entry which is preliminary data.</text>
</comment>
<sequence length="259" mass="30076">MNNKETMPPAKVRASMRDLLLWLAEQRKKKLHPFISAADFYARFEYIYPFADGNGRVGRLLFIWMLLKTGYGVMLFKNKNRQSYFSALSQADKGRPQKLYRHCFHVYQETVKELNLRKIENIYCLIIENLGVDHGLRKQPVGIVGTKYKPLDNIYQIREAVEEMIKVVNKLKSPLVKALAATLLIAYIQPFGDGKKRISRILGNAILLVHGFCPLSYRSINEAAYKKAVILFYEQNSAGFFKELFIEQFRFSIENYFLA</sequence>